<dbReference type="PRINTS" id="PR00455">
    <property type="entry name" value="HTHTETR"/>
</dbReference>
<evidence type="ECO:0000259" key="5">
    <source>
        <dbReference type="PROSITE" id="PS50977"/>
    </source>
</evidence>
<reference evidence="7" key="1">
    <citation type="journal article" date="2019" name="Int. J. Syst. Evol. Microbiol.">
        <title>The Global Catalogue of Microorganisms (GCM) 10K type strain sequencing project: providing services to taxonomists for standard genome sequencing and annotation.</title>
        <authorList>
            <consortium name="The Broad Institute Genomics Platform"/>
            <consortium name="The Broad Institute Genome Sequencing Center for Infectious Disease"/>
            <person name="Wu L."/>
            <person name="Ma J."/>
        </authorList>
    </citation>
    <scope>NUCLEOTIDE SEQUENCE [LARGE SCALE GENOMIC DNA]</scope>
    <source>
        <strain evidence="7">KCTC 33576</strain>
    </source>
</reference>
<comment type="caution">
    <text evidence="6">The sequence shown here is derived from an EMBL/GenBank/DDBJ whole genome shotgun (WGS) entry which is preliminary data.</text>
</comment>
<evidence type="ECO:0000256" key="3">
    <source>
        <dbReference type="ARBA" id="ARBA00023163"/>
    </source>
</evidence>
<protein>
    <submittedName>
        <fullName evidence="6">TetR/AcrR family transcriptional regulator</fullName>
    </submittedName>
</protein>
<feature type="domain" description="HTH tetR-type" evidence="5">
    <location>
        <begin position="23"/>
        <end position="83"/>
    </location>
</feature>
<dbReference type="Proteomes" id="UP001597391">
    <property type="component" value="Unassembled WGS sequence"/>
</dbReference>
<dbReference type="PANTHER" id="PTHR47506">
    <property type="entry name" value="TRANSCRIPTIONAL REGULATORY PROTEIN"/>
    <property type="match status" value="1"/>
</dbReference>
<gene>
    <name evidence="6" type="ORF">ACFSYH_07470</name>
</gene>
<dbReference type="SUPFAM" id="SSF46689">
    <property type="entry name" value="Homeodomain-like"/>
    <property type="match status" value="1"/>
</dbReference>
<dbReference type="InterPro" id="IPR001647">
    <property type="entry name" value="HTH_TetR"/>
</dbReference>
<evidence type="ECO:0000256" key="2">
    <source>
        <dbReference type="ARBA" id="ARBA00023125"/>
    </source>
</evidence>
<name>A0ABW5XD40_9MICO</name>
<sequence length="234" mass="26658">MARVSDEGNSGETAHRALYVSGRQTREEILEAAMELFSERAYNGVSTRDIAAAAGVTHAGVRYHFPDKEQLLLAVLTRYSQIGDQYYEQAVARIDHGDPEPWGVLRDFTAYLRFTLSQRYRAQLLIMHGILAADKSHPAHDFFADRYRDSTRQYAEVMGLLQELGYIDRKVDVELAAIELIALVEGLQIRWLISGDTSIYQTIIYQALARLLKPKHLEEYHRIAQDLGFPSKRS</sequence>
<dbReference type="PROSITE" id="PS50977">
    <property type="entry name" value="HTH_TETR_2"/>
    <property type="match status" value="1"/>
</dbReference>
<feature type="DNA-binding region" description="H-T-H motif" evidence="4">
    <location>
        <begin position="46"/>
        <end position="65"/>
    </location>
</feature>
<keyword evidence="7" id="KW-1185">Reference proteome</keyword>
<dbReference type="EMBL" id="JBHUOP010000003">
    <property type="protein sequence ID" value="MFD2840411.1"/>
    <property type="molecule type" value="Genomic_DNA"/>
</dbReference>
<proteinExistence type="predicted"/>
<dbReference type="PANTHER" id="PTHR47506:SF6">
    <property type="entry name" value="HTH-TYPE TRANSCRIPTIONAL REPRESSOR NEMR"/>
    <property type="match status" value="1"/>
</dbReference>
<keyword evidence="3" id="KW-0804">Transcription</keyword>
<dbReference type="Pfam" id="PF00440">
    <property type="entry name" value="TetR_N"/>
    <property type="match status" value="1"/>
</dbReference>
<dbReference type="SUPFAM" id="SSF48498">
    <property type="entry name" value="Tetracyclin repressor-like, C-terminal domain"/>
    <property type="match status" value="1"/>
</dbReference>
<keyword evidence="1" id="KW-0805">Transcription regulation</keyword>
<keyword evidence="2 4" id="KW-0238">DNA-binding</keyword>
<dbReference type="InterPro" id="IPR036271">
    <property type="entry name" value="Tet_transcr_reg_TetR-rel_C_sf"/>
</dbReference>
<dbReference type="InterPro" id="IPR009057">
    <property type="entry name" value="Homeodomain-like_sf"/>
</dbReference>
<accession>A0ABW5XD40</accession>
<evidence type="ECO:0000256" key="4">
    <source>
        <dbReference type="PROSITE-ProRule" id="PRU00335"/>
    </source>
</evidence>
<organism evidence="6 7">
    <name type="scientific">Populibacterium corticicola</name>
    <dbReference type="NCBI Taxonomy" id="1812826"/>
    <lineage>
        <taxon>Bacteria</taxon>
        <taxon>Bacillati</taxon>
        <taxon>Actinomycetota</taxon>
        <taxon>Actinomycetes</taxon>
        <taxon>Micrococcales</taxon>
        <taxon>Jonesiaceae</taxon>
        <taxon>Populibacterium</taxon>
    </lineage>
</organism>
<evidence type="ECO:0000256" key="1">
    <source>
        <dbReference type="ARBA" id="ARBA00023015"/>
    </source>
</evidence>
<evidence type="ECO:0000313" key="6">
    <source>
        <dbReference type="EMBL" id="MFD2840411.1"/>
    </source>
</evidence>
<dbReference type="Gene3D" id="1.10.357.10">
    <property type="entry name" value="Tetracycline Repressor, domain 2"/>
    <property type="match status" value="1"/>
</dbReference>
<evidence type="ECO:0000313" key="7">
    <source>
        <dbReference type="Proteomes" id="UP001597391"/>
    </source>
</evidence>